<reference evidence="6 7" key="1">
    <citation type="submission" date="2018-02" db="EMBL/GenBank/DDBJ databases">
        <authorList>
            <person name="Machado R.A."/>
        </authorList>
    </citation>
    <scope>NUCLEOTIDE SEQUENCE [LARGE SCALE GENOMIC DNA]</scope>
    <source>
        <strain evidence="6 7">DSM 19724</strain>
    </source>
</reference>
<keyword evidence="6" id="KW-0032">Aminotransferase</keyword>
<feature type="active site" description="Proton acceptor" evidence="3">
    <location>
        <position position="183"/>
    </location>
</feature>
<dbReference type="InterPro" id="IPR015421">
    <property type="entry name" value="PyrdxlP-dep_Trfase_major"/>
</dbReference>
<evidence type="ECO:0000256" key="5">
    <source>
        <dbReference type="RuleBase" id="RU004508"/>
    </source>
</evidence>
<dbReference type="EMBL" id="PUJW01000008">
    <property type="protein sequence ID" value="NHB92327.1"/>
    <property type="molecule type" value="Genomic_DNA"/>
</dbReference>
<dbReference type="InterPro" id="IPR015422">
    <property type="entry name" value="PyrdxlP-dep_Trfase_small"/>
</dbReference>
<evidence type="ECO:0000256" key="2">
    <source>
        <dbReference type="ARBA" id="ARBA00037999"/>
    </source>
</evidence>
<dbReference type="SUPFAM" id="SSF53383">
    <property type="entry name" value="PLP-dependent transferases"/>
    <property type="match status" value="1"/>
</dbReference>
<dbReference type="GO" id="GO:0030170">
    <property type="term" value="F:pyridoxal phosphate binding"/>
    <property type="evidence" value="ECO:0007669"/>
    <property type="project" value="TreeGrafter"/>
</dbReference>
<comment type="similarity">
    <text evidence="2 5">Belongs to the DegT/DnrJ/EryC1 family.</text>
</comment>
<evidence type="ECO:0000313" key="6">
    <source>
        <dbReference type="EMBL" id="NHB92327.1"/>
    </source>
</evidence>
<dbReference type="RefSeq" id="WP_166305241.1">
    <property type="nucleotide sequence ID" value="NZ_CAWPIB010000008.1"/>
</dbReference>
<dbReference type="PANTHER" id="PTHR30244:SF34">
    <property type="entry name" value="DTDP-4-AMINO-4,6-DIDEOXYGALACTOSE TRANSAMINASE"/>
    <property type="match status" value="1"/>
</dbReference>
<evidence type="ECO:0000256" key="1">
    <source>
        <dbReference type="ARBA" id="ARBA00022898"/>
    </source>
</evidence>
<dbReference type="GO" id="GO:0008483">
    <property type="term" value="F:transaminase activity"/>
    <property type="evidence" value="ECO:0007669"/>
    <property type="project" value="UniProtKB-KW"/>
</dbReference>
<dbReference type="InterPro" id="IPR000653">
    <property type="entry name" value="DegT/StrS_aminotransferase"/>
</dbReference>
<dbReference type="Gene3D" id="3.90.1150.10">
    <property type="entry name" value="Aspartate Aminotransferase, domain 1"/>
    <property type="match status" value="1"/>
</dbReference>
<keyword evidence="7" id="KW-1185">Reference proteome</keyword>
<organism evidence="6 7">
    <name type="scientific">Photorhabdus cinerea</name>
    <dbReference type="NCBI Taxonomy" id="471575"/>
    <lineage>
        <taxon>Bacteria</taxon>
        <taxon>Pseudomonadati</taxon>
        <taxon>Pseudomonadota</taxon>
        <taxon>Gammaproteobacteria</taxon>
        <taxon>Enterobacterales</taxon>
        <taxon>Morganellaceae</taxon>
        <taxon>Photorhabdus</taxon>
    </lineage>
</organism>
<dbReference type="GO" id="GO:0000271">
    <property type="term" value="P:polysaccharide biosynthetic process"/>
    <property type="evidence" value="ECO:0007669"/>
    <property type="project" value="TreeGrafter"/>
</dbReference>
<evidence type="ECO:0000256" key="3">
    <source>
        <dbReference type="PIRSR" id="PIRSR000390-1"/>
    </source>
</evidence>
<keyword evidence="1 4" id="KW-0663">Pyridoxal phosphate</keyword>
<feature type="modified residue" description="N6-(pyridoxal phosphate)lysine" evidence="4">
    <location>
        <position position="183"/>
    </location>
</feature>
<dbReference type="Pfam" id="PF01041">
    <property type="entry name" value="DegT_DnrJ_EryC1"/>
    <property type="match status" value="1"/>
</dbReference>
<sequence>MKIDCVFKAERTLIDCYNLLNDINTSDSLSGNSTIVKKYEDALAQYFNVKYAIAVSSGTAALHASIAEIIKPGEEVLIPVICVPMTAAAILQAGGIPVFYDCDIDSFKPSLESLSSLCSEQSRILITVSMWGYPAIDNQIIEFARKKDLVIIEDTAQGAGTKTNNKFEGTIGDIGCFSTHEFKLISTGEGGFVLTNHDQYADNIRSFAHIGFSKTDNSFGYRSGLNYKLSSLQSSLGINQLSILEKKIALRNEKISLWKEQLSECNHLEFFNDKYNFGHNGYSLCCTLNQTNSLNASTLAHLLFNEGINTDTHRYKESLIINYPFLKKFYQNTIYTGELKLDFPNATTLMDKMIILPCHDEIYTKDIEYASSVLKNILK</sequence>
<name>A0A7X5THX6_9GAMM</name>
<dbReference type="PANTHER" id="PTHR30244">
    <property type="entry name" value="TRANSAMINASE"/>
    <property type="match status" value="1"/>
</dbReference>
<dbReference type="InterPro" id="IPR015424">
    <property type="entry name" value="PyrdxlP-dep_Trfase"/>
</dbReference>
<accession>A0A7X5THX6</accession>
<proteinExistence type="inferred from homology"/>
<comment type="caution">
    <text evidence="6">The sequence shown here is derived from an EMBL/GenBank/DDBJ whole genome shotgun (WGS) entry which is preliminary data.</text>
</comment>
<keyword evidence="6" id="KW-0808">Transferase</keyword>
<gene>
    <name evidence="6" type="ORF">C5469_09285</name>
</gene>
<dbReference type="Gene3D" id="3.40.640.10">
    <property type="entry name" value="Type I PLP-dependent aspartate aminotransferase-like (Major domain)"/>
    <property type="match status" value="1"/>
</dbReference>
<dbReference type="PIRSF" id="PIRSF000390">
    <property type="entry name" value="PLP_StrS"/>
    <property type="match status" value="1"/>
</dbReference>
<evidence type="ECO:0000313" key="7">
    <source>
        <dbReference type="Proteomes" id="UP000591844"/>
    </source>
</evidence>
<dbReference type="AlphaFoldDB" id="A0A7X5THX6"/>
<protein>
    <submittedName>
        <fullName evidence="6">Aminotransferase</fullName>
    </submittedName>
</protein>
<dbReference type="Proteomes" id="UP000591844">
    <property type="component" value="Unassembled WGS sequence"/>
</dbReference>
<evidence type="ECO:0000256" key="4">
    <source>
        <dbReference type="PIRSR" id="PIRSR000390-2"/>
    </source>
</evidence>